<reference evidence="2 3" key="1">
    <citation type="journal article" date="2014" name="Nature">
        <title>The genome of the recently domesticated crop plant sugar beet (Beta vulgaris).</title>
        <authorList>
            <person name="Dohm J.C."/>
            <person name="Minoche A.E."/>
            <person name="Holtgrawe D."/>
            <person name="Capella-Gutierrez S."/>
            <person name="Zakrzewski F."/>
            <person name="Tafer H."/>
            <person name="Rupp O."/>
            <person name="Sorensen T.R."/>
            <person name="Stracke R."/>
            <person name="Reinhardt R."/>
            <person name="Goesmann A."/>
            <person name="Kraft T."/>
            <person name="Schulz B."/>
            <person name="Stadler P.F."/>
            <person name="Schmidt T."/>
            <person name="Gabaldon T."/>
            <person name="Lehrach H."/>
            <person name="Weisshaar B."/>
            <person name="Himmelbauer H."/>
        </authorList>
    </citation>
    <scope>NUCLEOTIDE SEQUENCE [LARGE SCALE GENOMIC DNA]</scope>
    <source>
        <tissue evidence="2">Taproot</tissue>
    </source>
</reference>
<dbReference type="AlphaFoldDB" id="A0A0J7YMA2"/>
<gene>
    <name evidence="2" type="ORF">BVRB_042920</name>
</gene>
<dbReference type="EMBL" id="KQ123320">
    <property type="protein sequence ID" value="KMS64762.1"/>
    <property type="molecule type" value="Genomic_DNA"/>
</dbReference>
<accession>A0A0J7YMA2</accession>
<dbReference type="Gramene" id="KMS64762">
    <property type="protein sequence ID" value="KMS64762"/>
    <property type="gene ID" value="BVRB_042920"/>
</dbReference>
<keyword evidence="3" id="KW-1185">Reference proteome</keyword>
<protein>
    <submittedName>
        <fullName evidence="2">Uncharacterized protein</fullName>
    </submittedName>
</protein>
<feature type="region of interest" description="Disordered" evidence="1">
    <location>
        <begin position="48"/>
        <end position="76"/>
    </location>
</feature>
<feature type="non-terminal residue" evidence="2">
    <location>
        <position position="1"/>
    </location>
</feature>
<proteinExistence type="predicted"/>
<organism evidence="2 3">
    <name type="scientific">Beta vulgaris subsp. vulgaris</name>
    <name type="common">Beet</name>
    <dbReference type="NCBI Taxonomy" id="3555"/>
    <lineage>
        <taxon>Eukaryota</taxon>
        <taxon>Viridiplantae</taxon>
        <taxon>Streptophyta</taxon>
        <taxon>Embryophyta</taxon>
        <taxon>Tracheophyta</taxon>
        <taxon>Spermatophyta</taxon>
        <taxon>Magnoliopsida</taxon>
        <taxon>eudicotyledons</taxon>
        <taxon>Gunneridae</taxon>
        <taxon>Pentapetalae</taxon>
        <taxon>Caryophyllales</taxon>
        <taxon>Chenopodiaceae</taxon>
        <taxon>Betoideae</taxon>
        <taxon>Beta</taxon>
    </lineage>
</organism>
<dbReference type="Proteomes" id="UP000035740">
    <property type="component" value="Unassembled WGS sequence"/>
</dbReference>
<evidence type="ECO:0000313" key="3">
    <source>
        <dbReference type="Proteomes" id="UP000035740"/>
    </source>
</evidence>
<sequence>AELNSLNELPPLLPEKRLRKYRVSTLEEKGQSIFGSFRVRRAKTYQPVPKSPAFGNMQIDARFSNPDGGARSTDPIVTKPVRLENDQQLSFDLKLYREAIRHDRLSLLSSLTGEPVVNETTRQRRQREARFQQKMFLLMASQQEFARLRSRPCSPPELTSRV</sequence>
<evidence type="ECO:0000256" key="1">
    <source>
        <dbReference type="SAM" id="MobiDB-lite"/>
    </source>
</evidence>
<name>A0A0J7YMA2_BETVV</name>
<evidence type="ECO:0000313" key="2">
    <source>
        <dbReference type="EMBL" id="KMS64762.1"/>
    </source>
</evidence>